<proteinExistence type="predicted"/>
<evidence type="ECO:0000256" key="2">
    <source>
        <dbReference type="SAM" id="SignalP"/>
    </source>
</evidence>
<evidence type="ECO:0000256" key="1">
    <source>
        <dbReference type="SAM" id="MobiDB-lite"/>
    </source>
</evidence>
<name>A0A495JN04_9ACTN</name>
<feature type="compositionally biased region" description="Low complexity" evidence="1">
    <location>
        <begin position="51"/>
        <end position="78"/>
    </location>
</feature>
<evidence type="ECO:0000313" key="4">
    <source>
        <dbReference type="Proteomes" id="UP000277671"/>
    </source>
</evidence>
<dbReference type="Proteomes" id="UP000277671">
    <property type="component" value="Unassembled WGS sequence"/>
</dbReference>
<sequence>MSWRRTTILCAVVACGSLLAGCGTTPSPGPDTESRGTATSTGTSGAGTSGAGANSTTGPGSGQPAAGAPTAGPCPAGADYPAGTDHEAREVPGGGPGTTLWALLFLTTDELTADRDTKIVWRMTGTGDLTMRATGPAGAEVTPIWGPTGHSGSNWKRPGDEWGTGWHFPTPGCWTVHASRAGGDAAQLVLRVAPA</sequence>
<feature type="signal peptide" evidence="2">
    <location>
        <begin position="1"/>
        <end position="20"/>
    </location>
</feature>
<dbReference type="RefSeq" id="WP_147457088.1">
    <property type="nucleotide sequence ID" value="NZ_RBKT01000001.1"/>
</dbReference>
<reference evidence="3 4" key="1">
    <citation type="submission" date="2018-10" db="EMBL/GenBank/DDBJ databases">
        <title>Sequencing the genomes of 1000 actinobacteria strains.</title>
        <authorList>
            <person name="Klenk H.-P."/>
        </authorList>
    </citation>
    <scope>NUCLEOTIDE SEQUENCE [LARGE SCALE GENOMIC DNA]</scope>
    <source>
        <strain evidence="3 4">DSM 45175</strain>
    </source>
</reference>
<feature type="region of interest" description="Disordered" evidence="1">
    <location>
        <begin position="21"/>
        <end position="95"/>
    </location>
</feature>
<dbReference type="EMBL" id="RBKT01000001">
    <property type="protein sequence ID" value="RKR90201.1"/>
    <property type="molecule type" value="Genomic_DNA"/>
</dbReference>
<accession>A0A495JN04</accession>
<keyword evidence="4" id="KW-1185">Reference proteome</keyword>
<dbReference type="AlphaFoldDB" id="A0A495JN04"/>
<keyword evidence="2" id="KW-0732">Signal</keyword>
<gene>
    <name evidence="3" type="ORF">BDK92_4569</name>
</gene>
<comment type="caution">
    <text evidence="3">The sequence shown here is derived from an EMBL/GenBank/DDBJ whole genome shotgun (WGS) entry which is preliminary data.</text>
</comment>
<feature type="chain" id="PRO_5038589136" evidence="2">
    <location>
        <begin position="21"/>
        <end position="195"/>
    </location>
</feature>
<protein>
    <submittedName>
        <fullName evidence="3">Uncharacterized protein</fullName>
    </submittedName>
</protein>
<organism evidence="3 4">
    <name type="scientific">Micromonospora pisi</name>
    <dbReference type="NCBI Taxonomy" id="589240"/>
    <lineage>
        <taxon>Bacteria</taxon>
        <taxon>Bacillati</taxon>
        <taxon>Actinomycetota</taxon>
        <taxon>Actinomycetes</taxon>
        <taxon>Micromonosporales</taxon>
        <taxon>Micromonosporaceae</taxon>
        <taxon>Micromonospora</taxon>
    </lineage>
</organism>
<dbReference type="PROSITE" id="PS51257">
    <property type="entry name" value="PROKAR_LIPOPROTEIN"/>
    <property type="match status" value="1"/>
</dbReference>
<dbReference type="OrthoDB" id="3535880at2"/>
<evidence type="ECO:0000313" key="3">
    <source>
        <dbReference type="EMBL" id="RKR90201.1"/>
    </source>
</evidence>
<feature type="region of interest" description="Disordered" evidence="1">
    <location>
        <begin position="131"/>
        <end position="155"/>
    </location>
</feature>